<organism evidence="1 2">
    <name type="scientific">Marseillevirus marseillevirus</name>
    <name type="common">GBM</name>
    <dbReference type="NCBI Taxonomy" id="694581"/>
    <lineage>
        <taxon>Viruses</taxon>
        <taxon>Varidnaviria</taxon>
        <taxon>Bamfordvirae</taxon>
        <taxon>Nucleocytoviricota</taxon>
        <taxon>Megaviricetes</taxon>
        <taxon>Pimascovirales</taxon>
        <taxon>Pimascovirales incertae sedis</taxon>
        <taxon>Marseilleviridae</taxon>
        <taxon>Marseillevirus</taxon>
        <taxon>Marseillevirus massiliense</taxon>
    </lineage>
</organism>
<evidence type="ECO:0000313" key="1">
    <source>
        <dbReference type="EMBL" id="ADB04128.1"/>
    </source>
</evidence>
<proteinExistence type="predicted"/>
<sequence>MFAVWFGSLSKKGIQYEKPNIRQVMTWFRSGGILSFKGIDNCFVSYRGENEQGEILDICERVQPKDFELLKLSPFVSDIREFAAHFPGSHKILLSS</sequence>
<organismHost>
    <name type="scientific">Acanthamoeba</name>
    <dbReference type="NCBI Taxonomy" id="5754"/>
</organismHost>
<dbReference type="OrthoDB" id="34156at10239"/>
<reference evidence="1 2" key="1">
    <citation type="journal article" date="2009" name="Proc. Natl. Acad. Sci. U.S.A.">
        <title>Giant Marseillevirus highlights the role of amoebae as a melting pot in emergence of chimeric microorganisms.</title>
        <authorList>
            <person name="Boyer M."/>
            <person name="Yutin N."/>
            <person name="Pagnier I."/>
            <person name="Barrassi L."/>
            <person name="Fournous G."/>
            <person name="Espinosa L."/>
            <person name="Robert C."/>
            <person name="Azza S."/>
            <person name="Sun S."/>
            <person name="Rossmann M.G."/>
            <person name="Suzan-Monti M."/>
            <person name="La Scola B."/>
            <person name="Koonin E.V."/>
            <person name="Raoult D."/>
        </authorList>
    </citation>
    <scope>NUCLEOTIDE SEQUENCE [LARGE SCALE GENOMIC DNA]</scope>
    <source>
        <strain evidence="1 2">T19</strain>
    </source>
</reference>
<evidence type="ECO:0000313" key="2">
    <source>
        <dbReference type="Proteomes" id="UP000029780"/>
    </source>
</evidence>
<dbReference type="GeneID" id="8746599"/>
<dbReference type="RefSeq" id="YP_003407090.1">
    <property type="nucleotide sequence ID" value="NC_013756.1"/>
</dbReference>
<dbReference type="EMBL" id="GU071086">
    <property type="protein sequence ID" value="ADB04128.1"/>
    <property type="molecule type" value="Genomic_DNA"/>
</dbReference>
<protein>
    <submittedName>
        <fullName evidence="1">Uncharacterized protein</fullName>
    </submittedName>
</protein>
<keyword evidence="2" id="KW-1185">Reference proteome</keyword>
<name>D2XB01_GBMV</name>
<dbReference type="KEGG" id="vg:8746599"/>
<gene>
    <name evidence="1" type="ORF">MAR_ORF362</name>
</gene>
<accession>D2XB01</accession>
<dbReference type="Proteomes" id="UP000029780">
    <property type="component" value="Segment"/>
</dbReference>